<dbReference type="AlphaFoldDB" id="A0AAJ3KUA7"/>
<dbReference type="SUPFAM" id="SSF50475">
    <property type="entry name" value="FMN-binding split barrel"/>
    <property type="match status" value="1"/>
</dbReference>
<dbReference type="Proteomes" id="UP000562723">
    <property type="component" value="Unassembled WGS sequence"/>
</dbReference>
<organism evidence="2 3">
    <name type="scientific">Pseudomonas brassicacearum</name>
    <dbReference type="NCBI Taxonomy" id="930166"/>
    <lineage>
        <taxon>Bacteria</taxon>
        <taxon>Pseudomonadati</taxon>
        <taxon>Pseudomonadota</taxon>
        <taxon>Gammaproteobacteria</taxon>
        <taxon>Pseudomonadales</taxon>
        <taxon>Pseudomonadaceae</taxon>
        <taxon>Pseudomonas</taxon>
    </lineage>
</organism>
<evidence type="ECO:0000256" key="1">
    <source>
        <dbReference type="SAM" id="MobiDB-lite"/>
    </source>
</evidence>
<evidence type="ECO:0000313" key="2">
    <source>
        <dbReference type="EMBL" id="NUT79460.1"/>
    </source>
</evidence>
<accession>A0AAJ3KUA7</accession>
<dbReference type="PANTHER" id="PTHR35802">
    <property type="entry name" value="PROTEASE SYNTHASE AND SPORULATION PROTEIN PAI 2"/>
    <property type="match status" value="1"/>
</dbReference>
<sequence>MYNPKAFAVEDLSQLHQMMDDCRLAVLVTQGEHGLQASHLPLLLDTQQGPNGSLYGHMARANPQWRDLQAGAEALVIFAGADAYVSPGLYPSKAEHGKVVPTWNYVAVHAYGSAEVFSDAHRLRNLVSALTDRHETAREQPWKIDDAPPEYIDSMLKAIVGFALPIQRLEGKRKLSQNRSPADAAGVRNGLAASPASQDRALAHLMPEQSSKE</sequence>
<name>A0AAJ3KUA7_9PSED</name>
<gene>
    <name evidence="2" type="ORF">HNO85_00745</name>
</gene>
<evidence type="ECO:0000313" key="3">
    <source>
        <dbReference type="Proteomes" id="UP000562723"/>
    </source>
</evidence>
<dbReference type="PANTHER" id="PTHR35802:SF1">
    <property type="entry name" value="PROTEASE SYNTHASE AND SPORULATION PROTEIN PAI 2"/>
    <property type="match status" value="1"/>
</dbReference>
<comment type="caution">
    <text evidence="2">The sequence shown here is derived from an EMBL/GenBank/DDBJ whole genome shotgun (WGS) entry which is preliminary data.</text>
</comment>
<proteinExistence type="predicted"/>
<protein>
    <submittedName>
        <fullName evidence="2">FMN-binding negative transcriptional regulator</fullName>
    </submittedName>
</protein>
<dbReference type="PIRSF" id="PIRSF010372">
    <property type="entry name" value="PaiB"/>
    <property type="match status" value="1"/>
</dbReference>
<dbReference type="InterPro" id="IPR012349">
    <property type="entry name" value="Split_barrel_FMN-bd"/>
</dbReference>
<dbReference type="RefSeq" id="WP_116643565.1">
    <property type="nucleotide sequence ID" value="NZ_JABFMS010000001.1"/>
</dbReference>
<dbReference type="EMBL" id="JABFMS010000001">
    <property type="protein sequence ID" value="NUT79460.1"/>
    <property type="molecule type" value="Genomic_DNA"/>
</dbReference>
<dbReference type="Pfam" id="PF04299">
    <property type="entry name" value="FMN_bind_2"/>
    <property type="match status" value="1"/>
</dbReference>
<reference evidence="2 3" key="1">
    <citation type="journal article" date="2020" name="Front. Plant Sci.">
        <title>Isolation of Rhizosphere Bacteria That Improve Quality and Water Stress Tolerance in Greenhouse Ornamentals.</title>
        <authorList>
            <person name="Nordstedt N.P."/>
            <person name="Jones M.L."/>
        </authorList>
    </citation>
    <scope>NUCLEOTIDE SEQUENCE [LARGE SCALE GENOMIC DNA]</scope>
    <source>
        <strain evidence="2 3">C2F7</strain>
    </source>
</reference>
<dbReference type="Gene3D" id="2.30.110.10">
    <property type="entry name" value="Electron Transport, Fmn-binding Protein, Chain A"/>
    <property type="match status" value="1"/>
</dbReference>
<dbReference type="InterPro" id="IPR007396">
    <property type="entry name" value="TR_PAI2-type"/>
</dbReference>
<feature type="region of interest" description="Disordered" evidence="1">
    <location>
        <begin position="173"/>
        <end position="213"/>
    </location>
</feature>